<keyword evidence="4" id="KW-0812">Transmembrane</keyword>
<keyword evidence="10" id="KW-0406">Ion transport</keyword>
<dbReference type="InterPro" id="IPR001660">
    <property type="entry name" value="SAM"/>
</dbReference>
<keyword evidence="8" id="KW-1133">Transmembrane helix</keyword>
<evidence type="ECO:0000256" key="13">
    <source>
        <dbReference type="SAM" id="MobiDB-lite"/>
    </source>
</evidence>
<dbReference type="GO" id="GO:0051049">
    <property type="term" value="P:regulation of transport"/>
    <property type="evidence" value="ECO:0007669"/>
    <property type="project" value="UniProtKB-ARBA"/>
</dbReference>
<dbReference type="Gene3D" id="1.10.150.50">
    <property type="entry name" value="Transcription Factor, Ets-1"/>
    <property type="match status" value="1"/>
</dbReference>
<gene>
    <name evidence="16" type="ORF">WA026_014070</name>
</gene>
<accession>A0AAW1U9U0</accession>
<feature type="compositionally biased region" description="Polar residues" evidence="13">
    <location>
        <begin position="541"/>
        <end position="550"/>
    </location>
</feature>
<evidence type="ECO:0000256" key="7">
    <source>
        <dbReference type="ARBA" id="ARBA00022837"/>
    </source>
</evidence>
<evidence type="ECO:0000313" key="17">
    <source>
        <dbReference type="Proteomes" id="UP001431783"/>
    </source>
</evidence>
<dbReference type="Gene3D" id="1.10.287.3550">
    <property type="match status" value="1"/>
</dbReference>
<evidence type="ECO:0000256" key="8">
    <source>
        <dbReference type="ARBA" id="ARBA00022989"/>
    </source>
</evidence>
<dbReference type="Pfam" id="PF07647">
    <property type="entry name" value="SAM_2"/>
    <property type="match status" value="1"/>
</dbReference>
<evidence type="ECO:0000256" key="11">
    <source>
        <dbReference type="ARBA" id="ARBA00023136"/>
    </source>
</evidence>
<feature type="chain" id="PRO_5043441504" description="SAM domain-containing protein" evidence="14">
    <location>
        <begin position="25"/>
        <end position="636"/>
    </location>
</feature>
<dbReference type="GO" id="GO:0005246">
    <property type="term" value="F:calcium channel regulator activity"/>
    <property type="evidence" value="ECO:0007669"/>
    <property type="project" value="InterPro"/>
</dbReference>
<feature type="coiled-coil region" evidence="12">
    <location>
        <begin position="242"/>
        <end position="323"/>
    </location>
</feature>
<reference evidence="16 17" key="1">
    <citation type="submission" date="2023-03" db="EMBL/GenBank/DDBJ databases">
        <title>Genome insight into feeding habits of ladybird beetles.</title>
        <authorList>
            <person name="Li H.-S."/>
            <person name="Huang Y.-H."/>
            <person name="Pang H."/>
        </authorList>
    </citation>
    <scope>NUCLEOTIDE SEQUENCE [LARGE SCALE GENOMIC DNA]</scope>
    <source>
        <strain evidence="16">SYSU_2023b</strain>
        <tissue evidence="16">Whole body</tissue>
    </source>
</reference>
<sequence length="636" mass="72499">MNFYRFSIWFMWYFWWGLCSLVDGDNIKSELKNNNNFKSTISNANVISPDNDILYETCPLEDFGCLSTAASDKAGLEAIISLHKKLDDDENGNVDLSESDDFLREELKYDSGYEKRQKAFHRNDNHISPKELWDTWLKSEVHNWTIEHTTEWLSVSVGLPQYIPNFIQNRVTGIHLPRMAVNNSYLSFIGIKDPIHKQKISLKAMDVVLFGPPKDGQHWKDMILIALVISLGIGFWYGLQQNKKFKDHLNRMNKDMDSLQNAEKALHNLQQELAEKENVEKKNMEKKLEDLGSANNSCSDLEISQLKAEIAMLRTELQIAEGELKDKCWAPPLALQQWLQLTYEVENRAYVKKKVLAEKQLQQAREACEKLRKKRTSLIGAFVSTHGKSIDEVDRSIVEARTALNEVTQELQERMQRWKQIENLCGFSIMNNSGLQFLENTLYKNGRGLGSKSLLNSTDDLDDDTGSLYAGHPGYVESLLEQSWKDDISSESDPSKHEDDVPLKAKSSNQNTVKFLIGDDNFVQENTANTKYSKPSFIPRISSNNNSMTAKPTIKKSHSQDTSLSLLSSNIKAKASEQDLSGSADVLPLKLANSKELCSTSLDEDICSTDSSLLDEELKRRKRKFFNLKKKKSKNE</sequence>
<keyword evidence="6 14" id="KW-0732">Signal</keyword>
<dbReference type="InterPro" id="IPR013761">
    <property type="entry name" value="SAM/pointed_sf"/>
</dbReference>
<dbReference type="FunFam" id="1.10.238.180:FF:000001">
    <property type="entry name" value="Stromal interaction molecule 1"/>
    <property type="match status" value="1"/>
</dbReference>
<protein>
    <recommendedName>
        <fullName evidence="15">SAM domain-containing protein</fullName>
    </recommendedName>
</protein>
<feature type="coiled-coil region" evidence="12">
    <location>
        <begin position="347"/>
        <end position="417"/>
    </location>
</feature>
<keyword evidence="17" id="KW-1185">Reference proteome</keyword>
<keyword evidence="3" id="KW-0109">Calcium transport</keyword>
<dbReference type="Gene3D" id="1.10.238.180">
    <property type="match status" value="1"/>
</dbReference>
<dbReference type="GO" id="GO:0005783">
    <property type="term" value="C:endoplasmic reticulum"/>
    <property type="evidence" value="ECO:0007669"/>
    <property type="project" value="TreeGrafter"/>
</dbReference>
<feature type="domain" description="SAM" evidence="15">
    <location>
        <begin position="144"/>
        <end position="200"/>
    </location>
</feature>
<keyword evidence="2" id="KW-0813">Transport</keyword>
<dbReference type="GO" id="GO:0006874">
    <property type="term" value="P:intracellular calcium ion homeostasis"/>
    <property type="evidence" value="ECO:0007669"/>
    <property type="project" value="TreeGrafter"/>
</dbReference>
<feature type="signal peptide" evidence="14">
    <location>
        <begin position="1"/>
        <end position="24"/>
    </location>
</feature>
<dbReference type="GO" id="GO:0002115">
    <property type="term" value="P:store-operated calcium entry"/>
    <property type="evidence" value="ECO:0007669"/>
    <property type="project" value="TreeGrafter"/>
</dbReference>
<feature type="compositionally biased region" description="Basic and acidic residues" evidence="13">
    <location>
        <begin position="486"/>
        <end position="503"/>
    </location>
</feature>
<evidence type="ECO:0000256" key="2">
    <source>
        <dbReference type="ARBA" id="ARBA00022448"/>
    </source>
</evidence>
<dbReference type="EMBL" id="JARQZJ010000037">
    <property type="protein sequence ID" value="KAK9876691.1"/>
    <property type="molecule type" value="Genomic_DNA"/>
</dbReference>
<evidence type="ECO:0000256" key="9">
    <source>
        <dbReference type="ARBA" id="ARBA00023054"/>
    </source>
</evidence>
<evidence type="ECO:0000256" key="4">
    <source>
        <dbReference type="ARBA" id="ARBA00022692"/>
    </source>
</evidence>
<dbReference type="SMART" id="SM00454">
    <property type="entry name" value="SAM"/>
    <property type="match status" value="1"/>
</dbReference>
<dbReference type="FunFam" id="1.10.287.3550:FF:000002">
    <property type="entry name" value="Stromal interaction molecule homolog"/>
    <property type="match status" value="1"/>
</dbReference>
<dbReference type="SUPFAM" id="SSF47769">
    <property type="entry name" value="SAM/Pointed domain"/>
    <property type="match status" value="1"/>
</dbReference>
<feature type="region of interest" description="Disordered" evidence="13">
    <location>
        <begin position="534"/>
        <end position="561"/>
    </location>
</feature>
<evidence type="ECO:0000256" key="6">
    <source>
        <dbReference type="ARBA" id="ARBA00022729"/>
    </source>
</evidence>
<evidence type="ECO:0000256" key="5">
    <source>
        <dbReference type="ARBA" id="ARBA00022723"/>
    </source>
</evidence>
<evidence type="ECO:0000256" key="14">
    <source>
        <dbReference type="SAM" id="SignalP"/>
    </source>
</evidence>
<comment type="caution">
    <text evidence="16">The sequence shown here is derived from an EMBL/GenBank/DDBJ whole genome shotgun (WGS) entry which is preliminary data.</text>
</comment>
<comment type="subcellular location">
    <subcellularLocation>
        <location evidence="1">Membrane</location>
        <topology evidence="1">Single-pass type I membrane protein</topology>
    </subcellularLocation>
</comment>
<dbReference type="InterPro" id="IPR032393">
    <property type="entry name" value="SOAR_STIM1/2"/>
</dbReference>
<evidence type="ECO:0000256" key="3">
    <source>
        <dbReference type="ARBA" id="ARBA00022568"/>
    </source>
</evidence>
<dbReference type="PANTHER" id="PTHR15136">
    <property type="entry name" value="STROMAL INTERACTION MOLECULE HOMOLOG"/>
    <property type="match status" value="1"/>
</dbReference>
<organism evidence="16 17">
    <name type="scientific">Henosepilachna vigintioctopunctata</name>
    <dbReference type="NCBI Taxonomy" id="420089"/>
    <lineage>
        <taxon>Eukaryota</taxon>
        <taxon>Metazoa</taxon>
        <taxon>Ecdysozoa</taxon>
        <taxon>Arthropoda</taxon>
        <taxon>Hexapoda</taxon>
        <taxon>Insecta</taxon>
        <taxon>Pterygota</taxon>
        <taxon>Neoptera</taxon>
        <taxon>Endopterygota</taxon>
        <taxon>Coleoptera</taxon>
        <taxon>Polyphaga</taxon>
        <taxon>Cucujiformia</taxon>
        <taxon>Coccinelloidea</taxon>
        <taxon>Coccinellidae</taxon>
        <taxon>Epilachninae</taxon>
        <taxon>Epilachnini</taxon>
        <taxon>Henosepilachna</taxon>
    </lineage>
</organism>
<dbReference type="Proteomes" id="UP001431783">
    <property type="component" value="Unassembled WGS sequence"/>
</dbReference>
<evidence type="ECO:0000256" key="12">
    <source>
        <dbReference type="SAM" id="Coils"/>
    </source>
</evidence>
<dbReference type="InterPro" id="IPR037608">
    <property type="entry name" value="STIM1/2"/>
</dbReference>
<proteinExistence type="predicted"/>
<name>A0AAW1U9U0_9CUCU</name>
<keyword evidence="11" id="KW-0472">Membrane</keyword>
<dbReference type="PROSITE" id="PS50105">
    <property type="entry name" value="SAM_DOMAIN"/>
    <property type="match status" value="1"/>
</dbReference>
<keyword evidence="9 12" id="KW-0175">Coiled coil</keyword>
<feature type="region of interest" description="Disordered" evidence="13">
    <location>
        <begin position="486"/>
        <end position="505"/>
    </location>
</feature>
<dbReference type="InterPro" id="IPR057835">
    <property type="entry name" value="EF-hand_STIM1/2"/>
</dbReference>
<evidence type="ECO:0000256" key="10">
    <source>
        <dbReference type="ARBA" id="ARBA00023065"/>
    </source>
</evidence>
<evidence type="ECO:0000256" key="1">
    <source>
        <dbReference type="ARBA" id="ARBA00004479"/>
    </source>
</evidence>
<dbReference type="GO" id="GO:0005509">
    <property type="term" value="F:calcium ion binding"/>
    <property type="evidence" value="ECO:0007669"/>
    <property type="project" value="TreeGrafter"/>
</dbReference>
<evidence type="ECO:0000313" key="16">
    <source>
        <dbReference type="EMBL" id="KAK9876691.1"/>
    </source>
</evidence>
<dbReference type="AlphaFoldDB" id="A0AAW1U9U0"/>
<dbReference type="Pfam" id="PF25578">
    <property type="entry name" value="EF-hand_STIM1"/>
    <property type="match status" value="1"/>
</dbReference>
<dbReference type="Gene3D" id="1.20.5.340">
    <property type="match status" value="1"/>
</dbReference>
<evidence type="ECO:0000259" key="15">
    <source>
        <dbReference type="PROSITE" id="PS50105"/>
    </source>
</evidence>
<dbReference type="GO" id="GO:0005886">
    <property type="term" value="C:plasma membrane"/>
    <property type="evidence" value="ECO:0007669"/>
    <property type="project" value="TreeGrafter"/>
</dbReference>
<dbReference type="PANTHER" id="PTHR15136:SF5">
    <property type="entry name" value="STROMAL INTERACTION MOLECULE HOMOLOG"/>
    <property type="match status" value="1"/>
</dbReference>
<dbReference type="Pfam" id="PF16533">
    <property type="entry name" value="SOAR"/>
    <property type="match status" value="1"/>
</dbReference>
<dbReference type="CDD" id="cd11722">
    <property type="entry name" value="SOAR"/>
    <property type="match status" value="1"/>
</dbReference>
<keyword evidence="7" id="KW-0106">Calcium</keyword>
<keyword evidence="5" id="KW-0479">Metal-binding</keyword>